<dbReference type="Gene3D" id="2.160.20.10">
    <property type="entry name" value="Single-stranded right-handed beta-helix, Pectin lyase-like"/>
    <property type="match status" value="1"/>
</dbReference>
<dbReference type="SUPFAM" id="SSF51126">
    <property type="entry name" value="Pectin lyase-like"/>
    <property type="match status" value="1"/>
</dbReference>
<reference evidence="2 3" key="1">
    <citation type="submission" date="2017-09" db="EMBL/GenBank/DDBJ databases">
        <title>Large-scale bioinformatics analysis of Bacillus genomes uncovers conserved roles of natural products in bacterial physiology.</title>
        <authorList>
            <consortium name="Agbiome Team Llc"/>
            <person name="Bleich R.M."/>
            <person name="Grubbs K.J."/>
            <person name="Santa Maria K.C."/>
            <person name="Allen S.E."/>
            <person name="Farag S."/>
            <person name="Shank E.A."/>
            <person name="Bowers A."/>
        </authorList>
    </citation>
    <scope>NUCLEOTIDE SEQUENCE [LARGE SCALE GENOMIC DNA]</scope>
    <source>
        <strain evidence="2 3">AFS058004</strain>
    </source>
</reference>
<feature type="domain" description="Rhamnogalacturonase A/B/Epimerase-like pectate lyase" evidence="1">
    <location>
        <begin position="107"/>
        <end position="329"/>
    </location>
</feature>
<sequence>MTLKLNNLGPLTKPLDLMNYQKFNLGRTDSLDNFVYLDERINNLISGTPQPSEVIDARLDFFSNSWSTLSERLIHDFQAVYNTIGDTNDWGTTPRTVVDAIRDRGLNVRDYGAVGDNVANDTNAFQEAINDAIALQVPLFIPGGTYRLDYINLQQGLVLLGAGFFFTRLVHNGTGEFIRNNTGVSIGQVQIEGVNIVMNGGTTIGLSLSKVFLSIFQRIRIDGGGSTGDAVVVADGDTGSAFYNRFFQIAINGSNKSLNRGFAFINSANSNSVTSCRVVACRIGVGVDSFYTNHVTILDNAFEIFDIGVRLTGATGCLITGNRFENSGTANGIAVQQLLADSNVFIGNHLSANFFTNVATQSDNQLGAFDVGTEVDYGGRMRGKFFSQTQGGGWTTPMDMRNFPIENLAYIKLQVRTAAPGAATVGAIAYADGLDGGWRPKGDKEGPFVRLSNGRWEPLLNDYRNTAPTEGTWERGDVVYHRSLSTAAATNFLGWVCVTAGAPGVWKRYGVGQIES</sequence>
<dbReference type="Pfam" id="PF12708">
    <property type="entry name" value="Pect-lyase_RHGA_epim"/>
    <property type="match status" value="1"/>
</dbReference>
<comment type="caution">
    <text evidence="2">The sequence shown here is derived from an EMBL/GenBank/DDBJ whole genome shotgun (WGS) entry which is preliminary data.</text>
</comment>
<organism evidence="2 3">
    <name type="scientific">Bacillus thuringiensis</name>
    <dbReference type="NCBI Taxonomy" id="1428"/>
    <lineage>
        <taxon>Bacteria</taxon>
        <taxon>Bacillati</taxon>
        <taxon>Bacillota</taxon>
        <taxon>Bacilli</taxon>
        <taxon>Bacillales</taxon>
        <taxon>Bacillaceae</taxon>
        <taxon>Bacillus</taxon>
        <taxon>Bacillus cereus group</taxon>
    </lineage>
</organism>
<proteinExistence type="predicted"/>
<dbReference type="Proteomes" id="UP000222944">
    <property type="component" value="Unassembled WGS sequence"/>
</dbReference>
<evidence type="ECO:0000259" key="1">
    <source>
        <dbReference type="Pfam" id="PF12708"/>
    </source>
</evidence>
<dbReference type="EMBL" id="NUFN01000007">
    <property type="protein sequence ID" value="PGH85763.1"/>
    <property type="molecule type" value="Genomic_DNA"/>
</dbReference>
<dbReference type="InterPro" id="IPR011050">
    <property type="entry name" value="Pectin_lyase_fold/virulence"/>
</dbReference>
<name>A0A9X7C1V6_BACTU</name>
<protein>
    <recommendedName>
        <fullName evidence="1">Rhamnogalacturonase A/B/Epimerase-like pectate lyase domain-containing protein</fullName>
    </recommendedName>
</protein>
<dbReference type="InterPro" id="IPR024535">
    <property type="entry name" value="RHGA/B-epi-like_pectate_lyase"/>
</dbReference>
<dbReference type="AlphaFoldDB" id="A0A9X7C1V6"/>
<gene>
    <name evidence="2" type="ORF">CN899_07945</name>
</gene>
<dbReference type="InterPro" id="IPR012334">
    <property type="entry name" value="Pectin_lyas_fold"/>
</dbReference>
<evidence type="ECO:0000313" key="2">
    <source>
        <dbReference type="EMBL" id="PGH85763.1"/>
    </source>
</evidence>
<evidence type="ECO:0000313" key="3">
    <source>
        <dbReference type="Proteomes" id="UP000222944"/>
    </source>
</evidence>
<accession>A0A9X7C1V6</accession>